<dbReference type="PIRSF" id="PIRSF006246">
    <property type="entry name" value="Asp_decarbox"/>
    <property type="match status" value="1"/>
</dbReference>
<keyword evidence="7 9" id="KW-0704">Schiff base</keyword>
<comment type="caution">
    <text evidence="13">The sequence shown here is derived from an EMBL/GenBank/DDBJ whole genome shotgun (WGS) entry which is preliminary data.</text>
</comment>
<evidence type="ECO:0000256" key="6">
    <source>
        <dbReference type="ARBA" id="ARBA00023239"/>
    </source>
</evidence>
<protein>
    <recommendedName>
        <fullName evidence="9">Aspartate 1-decarboxylase</fullName>
        <ecNumber evidence="9">4.1.1.11</ecNumber>
    </recommendedName>
    <alternativeName>
        <fullName evidence="9">Aspartate alpha-decarboxylase</fullName>
    </alternativeName>
    <component>
        <recommendedName>
            <fullName evidence="9">Aspartate 1-decarboxylase beta chain</fullName>
        </recommendedName>
    </component>
    <component>
        <recommendedName>
            <fullName evidence="9">Aspartate 1-decarboxylase alpha chain</fullName>
        </recommendedName>
    </component>
</protein>
<comment type="PTM">
    <text evidence="9 11">Is synthesized initially as an inactive proenzyme, which is activated by self-cleavage at a specific serine bond to produce a beta-subunit with a hydroxyl group at its C-terminus and an alpha-subunit with a pyruvoyl group at its N-terminus.</text>
</comment>
<evidence type="ECO:0000256" key="5">
    <source>
        <dbReference type="ARBA" id="ARBA00023145"/>
    </source>
</evidence>
<dbReference type="Proteomes" id="UP000621560">
    <property type="component" value="Unassembled WGS sequence"/>
</dbReference>
<keyword evidence="8 9" id="KW-0670">Pyruvate</keyword>
<comment type="subcellular location">
    <subcellularLocation>
        <location evidence="9">Cytoplasm</location>
    </subcellularLocation>
</comment>
<dbReference type="NCBIfam" id="TIGR00223">
    <property type="entry name" value="panD"/>
    <property type="match status" value="1"/>
</dbReference>
<name>A0A927BV08_9BACL</name>
<dbReference type="PANTHER" id="PTHR21012">
    <property type="entry name" value="ASPARTATE 1-DECARBOXYLASE"/>
    <property type="match status" value="1"/>
</dbReference>
<evidence type="ECO:0000256" key="3">
    <source>
        <dbReference type="ARBA" id="ARBA00022793"/>
    </source>
</evidence>
<reference evidence="13" key="1">
    <citation type="submission" date="2020-09" db="EMBL/GenBank/DDBJ databases">
        <title>A novel bacterium of genus Paenibacillus, isolated from South China Sea.</title>
        <authorList>
            <person name="Huang H."/>
            <person name="Mo K."/>
            <person name="Hu Y."/>
        </authorList>
    </citation>
    <scope>NUCLEOTIDE SEQUENCE</scope>
    <source>
        <strain evidence="13">IB182496</strain>
    </source>
</reference>
<dbReference type="RefSeq" id="WP_190920453.1">
    <property type="nucleotide sequence ID" value="NZ_JACXIZ010000036.1"/>
</dbReference>
<dbReference type="GO" id="GO:0005829">
    <property type="term" value="C:cytosol"/>
    <property type="evidence" value="ECO:0007669"/>
    <property type="project" value="TreeGrafter"/>
</dbReference>
<comment type="catalytic activity">
    <reaction evidence="9">
        <text>L-aspartate + H(+) = beta-alanine + CO2</text>
        <dbReference type="Rhea" id="RHEA:19497"/>
        <dbReference type="ChEBI" id="CHEBI:15378"/>
        <dbReference type="ChEBI" id="CHEBI:16526"/>
        <dbReference type="ChEBI" id="CHEBI:29991"/>
        <dbReference type="ChEBI" id="CHEBI:57966"/>
        <dbReference type="EC" id="4.1.1.11"/>
    </reaction>
</comment>
<dbReference type="PANTHER" id="PTHR21012:SF0">
    <property type="entry name" value="ASPARTATE 1-DECARBOXYLASE"/>
    <property type="match status" value="1"/>
</dbReference>
<comment type="cofactor">
    <cofactor evidence="9 10">
        <name>pyruvate</name>
        <dbReference type="ChEBI" id="CHEBI:15361"/>
    </cofactor>
    <text evidence="9 10">Binds 1 pyruvoyl group covalently per subunit.</text>
</comment>
<keyword evidence="2 9" id="KW-0566">Pantothenate biosynthesis</keyword>
<dbReference type="EMBL" id="JACXIZ010000036">
    <property type="protein sequence ID" value="MBD2847346.1"/>
    <property type="molecule type" value="Genomic_DNA"/>
</dbReference>
<comment type="similarity">
    <text evidence="9">Belongs to the PanD family.</text>
</comment>
<feature type="binding site" evidence="9">
    <location>
        <position position="57"/>
    </location>
    <ligand>
        <name>substrate</name>
    </ligand>
</feature>
<accession>A0A927BV08</accession>
<dbReference type="HAMAP" id="MF_00446">
    <property type="entry name" value="PanD"/>
    <property type="match status" value="1"/>
</dbReference>
<evidence type="ECO:0000313" key="13">
    <source>
        <dbReference type="EMBL" id="MBD2847346.1"/>
    </source>
</evidence>
<keyword evidence="4 9" id="KW-0068">Autocatalytic cleavage</keyword>
<evidence type="ECO:0000256" key="2">
    <source>
        <dbReference type="ARBA" id="ARBA00022655"/>
    </source>
</evidence>
<evidence type="ECO:0000313" key="14">
    <source>
        <dbReference type="Proteomes" id="UP000621560"/>
    </source>
</evidence>
<dbReference type="Pfam" id="PF02261">
    <property type="entry name" value="Asp_decarbox"/>
    <property type="match status" value="1"/>
</dbReference>
<organism evidence="13 14">
    <name type="scientific">Paenibacillus sabuli</name>
    <dbReference type="NCBI Taxonomy" id="2772509"/>
    <lineage>
        <taxon>Bacteria</taxon>
        <taxon>Bacillati</taxon>
        <taxon>Bacillota</taxon>
        <taxon>Bacilli</taxon>
        <taxon>Bacillales</taxon>
        <taxon>Paenibacillaceae</taxon>
        <taxon>Paenibacillus</taxon>
    </lineage>
</organism>
<evidence type="ECO:0000256" key="4">
    <source>
        <dbReference type="ARBA" id="ARBA00022813"/>
    </source>
</evidence>
<evidence type="ECO:0000256" key="10">
    <source>
        <dbReference type="PIRSR" id="PIRSR006246-1"/>
    </source>
</evidence>
<proteinExistence type="inferred from homology"/>
<dbReference type="InterPro" id="IPR009010">
    <property type="entry name" value="Asp_de-COase-like_dom_sf"/>
</dbReference>
<evidence type="ECO:0000256" key="12">
    <source>
        <dbReference type="PIRSR" id="PIRSR006246-5"/>
    </source>
</evidence>
<feature type="chain" id="PRO_5038186056" description="Aspartate 1-decarboxylase beta chain" evidence="9 12">
    <location>
        <begin position="1"/>
        <end position="24"/>
    </location>
</feature>
<comment type="pathway">
    <text evidence="9">Cofactor biosynthesis; (R)-pantothenate biosynthesis; beta-alanine from L-aspartate: step 1/1.</text>
</comment>
<evidence type="ECO:0000256" key="11">
    <source>
        <dbReference type="PIRSR" id="PIRSR006246-3"/>
    </source>
</evidence>
<feature type="active site" description="Proton donor" evidence="9 10">
    <location>
        <position position="58"/>
    </location>
</feature>
<dbReference type="GO" id="GO:0004068">
    <property type="term" value="F:aspartate 1-decarboxylase activity"/>
    <property type="evidence" value="ECO:0007669"/>
    <property type="project" value="UniProtKB-UniRule"/>
</dbReference>
<keyword evidence="6 9" id="KW-0456">Lyase</keyword>
<evidence type="ECO:0000256" key="8">
    <source>
        <dbReference type="ARBA" id="ARBA00023317"/>
    </source>
</evidence>
<feature type="chain" id="PRO_5038186057" description="Aspartate 1-decarboxylase alpha chain" evidence="9 12">
    <location>
        <begin position="25"/>
        <end position="142"/>
    </location>
</feature>
<dbReference type="Gene3D" id="2.40.40.20">
    <property type="match status" value="1"/>
</dbReference>
<dbReference type="AlphaFoldDB" id="A0A927BV08"/>
<sequence length="142" mass="15728">MLRMMCKGKIHRATVTEADLNYVGSITIDRLLMQAAELNPYEMVQVTSLKNATRWKTYALPGPAGSGQICLNGPPAHLFAPGDLVIILSLGLFDEQQVRQLVPKVVFVDADNRITHCQSHPLYTNDGEVNWDALQPQQAKQA</sequence>
<gene>
    <name evidence="9" type="primary">panD</name>
    <name evidence="13" type="ORF">IDH44_19265</name>
</gene>
<dbReference type="InterPro" id="IPR003190">
    <property type="entry name" value="Asp_decarbox"/>
</dbReference>
<feature type="active site" description="Schiff-base intermediate with substrate; via pyruvic acid" evidence="9 10">
    <location>
        <position position="25"/>
    </location>
</feature>
<dbReference type="GO" id="GO:0015940">
    <property type="term" value="P:pantothenate biosynthetic process"/>
    <property type="evidence" value="ECO:0007669"/>
    <property type="project" value="UniProtKB-UniRule"/>
</dbReference>
<feature type="modified residue" description="Pyruvic acid (Ser)" evidence="9 11">
    <location>
        <position position="25"/>
    </location>
</feature>
<dbReference type="GO" id="GO:0006523">
    <property type="term" value="P:alanine biosynthetic process"/>
    <property type="evidence" value="ECO:0007669"/>
    <property type="project" value="InterPro"/>
</dbReference>
<keyword evidence="5 9" id="KW-0865">Zymogen</keyword>
<dbReference type="SUPFAM" id="SSF50692">
    <property type="entry name" value="ADC-like"/>
    <property type="match status" value="1"/>
</dbReference>
<evidence type="ECO:0000256" key="7">
    <source>
        <dbReference type="ARBA" id="ARBA00023270"/>
    </source>
</evidence>
<comment type="function">
    <text evidence="9">Catalyzes the pyruvoyl-dependent decarboxylation of aspartate to produce beta-alanine.</text>
</comment>
<comment type="subunit">
    <text evidence="9">Heterooctamer of four alpha and four beta subunits.</text>
</comment>
<comment type="caution">
    <text evidence="9">Lacks conserved residue(s) required for the propagation of feature annotation.</text>
</comment>
<keyword evidence="3 9" id="KW-0210">Decarboxylase</keyword>
<evidence type="ECO:0000256" key="1">
    <source>
        <dbReference type="ARBA" id="ARBA00022490"/>
    </source>
</evidence>
<keyword evidence="1 9" id="KW-0963">Cytoplasm</keyword>
<dbReference type="EC" id="4.1.1.11" evidence="9"/>
<keyword evidence="14" id="KW-1185">Reference proteome</keyword>
<dbReference type="CDD" id="cd06919">
    <property type="entry name" value="Asp_decarbox"/>
    <property type="match status" value="1"/>
</dbReference>
<evidence type="ECO:0000256" key="9">
    <source>
        <dbReference type="HAMAP-Rule" id="MF_00446"/>
    </source>
</evidence>